<dbReference type="InterPro" id="IPR003877">
    <property type="entry name" value="SPRY_dom"/>
</dbReference>
<accession>A0AAV7PWU4</accession>
<proteinExistence type="predicted"/>
<protein>
    <submittedName>
        <fullName evidence="10">Uncharacterized protein</fullName>
    </submittedName>
</protein>
<dbReference type="InterPro" id="IPR001870">
    <property type="entry name" value="B30.2/SPRY"/>
</dbReference>
<evidence type="ECO:0000256" key="1">
    <source>
        <dbReference type="ARBA" id="ARBA00022723"/>
    </source>
</evidence>
<dbReference type="InterPro" id="IPR050143">
    <property type="entry name" value="TRIM/RBCC"/>
</dbReference>
<name>A0AAV7PWU4_PLEWA</name>
<keyword evidence="11" id="KW-1185">Reference proteome</keyword>
<dbReference type="InterPro" id="IPR013320">
    <property type="entry name" value="ConA-like_dom_sf"/>
</dbReference>
<dbReference type="AlphaFoldDB" id="A0AAV7PWU4"/>
<evidence type="ECO:0000313" key="10">
    <source>
        <dbReference type="EMBL" id="KAJ1130938.1"/>
    </source>
</evidence>
<keyword evidence="2 5" id="KW-0863">Zinc-finger</keyword>
<evidence type="ECO:0000259" key="7">
    <source>
        <dbReference type="PROSITE" id="PS50089"/>
    </source>
</evidence>
<dbReference type="Gene3D" id="2.60.120.920">
    <property type="match status" value="1"/>
</dbReference>
<dbReference type="Proteomes" id="UP001066276">
    <property type="component" value="Chromosome 7"/>
</dbReference>
<evidence type="ECO:0000259" key="8">
    <source>
        <dbReference type="PROSITE" id="PS50119"/>
    </source>
</evidence>
<feature type="domain" description="B box-type" evidence="8">
    <location>
        <begin position="128"/>
        <end position="169"/>
    </location>
</feature>
<keyword evidence="1" id="KW-0479">Metal-binding</keyword>
<dbReference type="PROSITE" id="PS50119">
    <property type="entry name" value="ZF_BBOX"/>
    <property type="match status" value="1"/>
</dbReference>
<feature type="coiled-coil region" evidence="6">
    <location>
        <begin position="240"/>
        <end position="274"/>
    </location>
</feature>
<evidence type="ECO:0000256" key="5">
    <source>
        <dbReference type="PROSITE-ProRule" id="PRU00024"/>
    </source>
</evidence>
<dbReference type="CDD" id="cd13733">
    <property type="entry name" value="SPRY_PRY_C-I_1"/>
    <property type="match status" value="1"/>
</dbReference>
<dbReference type="InterPro" id="IPR017907">
    <property type="entry name" value="Znf_RING_CS"/>
</dbReference>
<dbReference type="InterPro" id="IPR003879">
    <property type="entry name" value="Butyrophylin_SPRY"/>
</dbReference>
<dbReference type="PANTHER" id="PTHR24103">
    <property type="entry name" value="E3 UBIQUITIN-PROTEIN LIGASE TRIM"/>
    <property type="match status" value="1"/>
</dbReference>
<evidence type="ECO:0000256" key="4">
    <source>
        <dbReference type="ARBA" id="ARBA00023054"/>
    </source>
</evidence>
<dbReference type="SUPFAM" id="SSF49899">
    <property type="entry name" value="Concanavalin A-like lectins/glucanases"/>
    <property type="match status" value="1"/>
</dbReference>
<dbReference type="InterPro" id="IPR000315">
    <property type="entry name" value="Znf_B-box"/>
</dbReference>
<dbReference type="SMART" id="SM00589">
    <property type="entry name" value="PRY"/>
    <property type="match status" value="1"/>
</dbReference>
<sequence length="519" mass="59794">MSPLHSSDFALLLLTLNDRRGVSHTELQSSQRGNIRVKVMNAPDEYQPLKTEATCLICLRLFTEPVITECGHNFCKPCITSSWEVLQGEYPCPQCQKIFSEIRLLPNRQLGNVADIVKEMSLKRKRNAMDNHCRKHKAELKLFCQDDTQPICESCHLSQEHTTHSVISLRKAVSKYKLILEKKKETIKKALDDITKINCRNIKNASELEGQFESQKFMNSFDEMHFIVKMIKMQLCLGMDEDHQLILDSIEEKMEKLEKQQRSLRDYITFLEKKLAVPDVELLRDMKSTLMGCQQLLLRTSEPSAVSLCIQTFRHQQSHMYNIIKEVKETLNEKLYASYLWRQARKFARDITFDLDTAHPLCAFSDDRKSVKVGKTWQDVPNTAERFDKRLCVLGKESFSFGRHYWEVAIGSAKNWDIGVCDASASRKGFFQPTSDNRYWALGLEDGVKHKIFTSPSVTPLFSGQPLRVLGVLLDCEAGNVTFYNVEEPSKLFTIYSRPVPSNFRPYFCTGDKENSLQL</sequence>
<evidence type="ECO:0000313" key="11">
    <source>
        <dbReference type="Proteomes" id="UP001066276"/>
    </source>
</evidence>
<dbReference type="FunFam" id="2.60.120.920:FF:000004">
    <property type="entry name" value="Butyrophilin subfamily 1 member A1"/>
    <property type="match status" value="1"/>
</dbReference>
<reference evidence="10" key="1">
    <citation type="journal article" date="2022" name="bioRxiv">
        <title>Sequencing and chromosome-scale assembly of the giantPleurodeles waltlgenome.</title>
        <authorList>
            <person name="Brown T."/>
            <person name="Elewa A."/>
            <person name="Iarovenko S."/>
            <person name="Subramanian E."/>
            <person name="Araus A.J."/>
            <person name="Petzold A."/>
            <person name="Susuki M."/>
            <person name="Suzuki K.-i.T."/>
            <person name="Hayashi T."/>
            <person name="Toyoda A."/>
            <person name="Oliveira C."/>
            <person name="Osipova E."/>
            <person name="Leigh N.D."/>
            <person name="Simon A."/>
            <person name="Yun M.H."/>
        </authorList>
    </citation>
    <scope>NUCLEOTIDE SEQUENCE</scope>
    <source>
        <strain evidence="10">20211129_DDA</strain>
        <tissue evidence="10">Liver</tissue>
    </source>
</reference>
<dbReference type="PROSITE" id="PS50089">
    <property type="entry name" value="ZF_RING_2"/>
    <property type="match status" value="1"/>
</dbReference>
<evidence type="ECO:0000256" key="6">
    <source>
        <dbReference type="SAM" id="Coils"/>
    </source>
</evidence>
<dbReference type="InterPro" id="IPR001841">
    <property type="entry name" value="Znf_RING"/>
</dbReference>
<dbReference type="Pfam" id="PF13765">
    <property type="entry name" value="PRY"/>
    <property type="match status" value="1"/>
</dbReference>
<dbReference type="Gene3D" id="3.30.160.60">
    <property type="entry name" value="Classic Zinc Finger"/>
    <property type="match status" value="1"/>
</dbReference>
<comment type="caution">
    <text evidence="10">The sequence shown here is derived from an EMBL/GenBank/DDBJ whole genome shotgun (WGS) entry which is preliminary data.</text>
</comment>
<dbReference type="SMART" id="SM00336">
    <property type="entry name" value="BBOX"/>
    <property type="match status" value="1"/>
</dbReference>
<dbReference type="SMART" id="SM00184">
    <property type="entry name" value="RING"/>
    <property type="match status" value="1"/>
</dbReference>
<feature type="domain" description="RING-type" evidence="7">
    <location>
        <begin position="55"/>
        <end position="96"/>
    </location>
</feature>
<evidence type="ECO:0000256" key="3">
    <source>
        <dbReference type="ARBA" id="ARBA00022833"/>
    </source>
</evidence>
<dbReference type="GO" id="GO:0008270">
    <property type="term" value="F:zinc ion binding"/>
    <property type="evidence" value="ECO:0007669"/>
    <property type="project" value="UniProtKB-KW"/>
</dbReference>
<evidence type="ECO:0000256" key="2">
    <source>
        <dbReference type="ARBA" id="ARBA00022771"/>
    </source>
</evidence>
<feature type="domain" description="B30.2/SPRY" evidence="9">
    <location>
        <begin position="331"/>
        <end position="519"/>
    </location>
</feature>
<dbReference type="SUPFAM" id="SSF57845">
    <property type="entry name" value="B-box zinc-binding domain"/>
    <property type="match status" value="1"/>
</dbReference>
<dbReference type="InterPro" id="IPR043136">
    <property type="entry name" value="B30.2/SPRY_sf"/>
</dbReference>
<organism evidence="10 11">
    <name type="scientific">Pleurodeles waltl</name>
    <name type="common">Iberian ribbed newt</name>
    <dbReference type="NCBI Taxonomy" id="8319"/>
    <lineage>
        <taxon>Eukaryota</taxon>
        <taxon>Metazoa</taxon>
        <taxon>Chordata</taxon>
        <taxon>Craniata</taxon>
        <taxon>Vertebrata</taxon>
        <taxon>Euteleostomi</taxon>
        <taxon>Amphibia</taxon>
        <taxon>Batrachia</taxon>
        <taxon>Caudata</taxon>
        <taxon>Salamandroidea</taxon>
        <taxon>Salamandridae</taxon>
        <taxon>Pleurodelinae</taxon>
        <taxon>Pleurodeles</taxon>
    </lineage>
</organism>
<keyword evidence="4 6" id="KW-0175">Coiled coil</keyword>
<dbReference type="Gene3D" id="3.30.40.10">
    <property type="entry name" value="Zinc/RING finger domain, C3HC4 (zinc finger)"/>
    <property type="match status" value="1"/>
</dbReference>
<dbReference type="PROSITE" id="PS00518">
    <property type="entry name" value="ZF_RING_1"/>
    <property type="match status" value="1"/>
</dbReference>
<evidence type="ECO:0000259" key="9">
    <source>
        <dbReference type="PROSITE" id="PS50188"/>
    </source>
</evidence>
<dbReference type="Pfam" id="PF00622">
    <property type="entry name" value="SPRY"/>
    <property type="match status" value="1"/>
</dbReference>
<dbReference type="InterPro" id="IPR006574">
    <property type="entry name" value="PRY"/>
</dbReference>
<gene>
    <name evidence="10" type="ORF">NDU88_009282</name>
</gene>
<dbReference type="PRINTS" id="PR01407">
    <property type="entry name" value="BUTYPHLNCDUF"/>
</dbReference>
<dbReference type="EMBL" id="JANPWB010000011">
    <property type="protein sequence ID" value="KAJ1130938.1"/>
    <property type="molecule type" value="Genomic_DNA"/>
</dbReference>
<keyword evidence="3" id="KW-0862">Zinc</keyword>
<dbReference type="Pfam" id="PF00643">
    <property type="entry name" value="zf-B_box"/>
    <property type="match status" value="1"/>
</dbReference>
<dbReference type="PROSITE" id="PS50188">
    <property type="entry name" value="B302_SPRY"/>
    <property type="match status" value="1"/>
</dbReference>
<dbReference type="SUPFAM" id="SSF57850">
    <property type="entry name" value="RING/U-box"/>
    <property type="match status" value="1"/>
</dbReference>
<dbReference type="SMART" id="SM00449">
    <property type="entry name" value="SPRY"/>
    <property type="match status" value="1"/>
</dbReference>
<dbReference type="Pfam" id="PF15227">
    <property type="entry name" value="zf-C3HC4_4"/>
    <property type="match status" value="1"/>
</dbReference>
<dbReference type="InterPro" id="IPR013083">
    <property type="entry name" value="Znf_RING/FYVE/PHD"/>
</dbReference>